<feature type="repeat" description="RCC1" evidence="5">
    <location>
        <begin position="282"/>
        <end position="345"/>
    </location>
</feature>
<dbReference type="InterPro" id="IPR016024">
    <property type="entry name" value="ARM-type_fold"/>
</dbReference>
<dbReference type="InterPro" id="IPR009091">
    <property type="entry name" value="RCC1/BLIP-II"/>
</dbReference>
<evidence type="ECO:0000256" key="4">
    <source>
        <dbReference type="ARBA" id="ARBA00024893"/>
    </source>
</evidence>
<dbReference type="GO" id="GO:0034551">
    <property type="term" value="P:mitochondrial respiratory chain complex III assembly"/>
    <property type="evidence" value="ECO:0007669"/>
    <property type="project" value="TreeGrafter"/>
</dbReference>
<dbReference type="PROSITE" id="PS50012">
    <property type="entry name" value="RCC1_3"/>
    <property type="match status" value="3"/>
</dbReference>
<feature type="region of interest" description="Disordered" evidence="6">
    <location>
        <begin position="591"/>
        <end position="655"/>
    </location>
</feature>
<gene>
    <name evidence="7" type="ORF">GX50_01615</name>
</gene>
<dbReference type="PANTHER" id="PTHR47563:SF1">
    <property type="entry name" value="PROTEIN FMP25, MITOCHONDRIAL"/>
    <property type="match status" value="1"/>
</dbReference>
<dbReference type="VEuPathDB" id="FungiDB:EMCG_08270"/>
<dbReference type="InterPro" id="IPR011989">
    <property type="entry name" value="ARM-like"/>
</dbReference>
<dbReference type="Pfam" id="PF22493">
    <property type="entry name" value="PUF_NOP9"/>
    <property type="match status" value="1"/>
</dbReference>
<dbReference type="SUPFAM" id="SSF48371">
    <property type="entry name" value="ARM repeat"/>
    <property type="match status" value="1"/>
</dbReference>
<protein>
    <submittedName>
        <fullName evidence="7">Nucleolar protein 9</fullName>
    </submittedName>
</protein>
<evidence type="ECO:0000256" key="3">
    <source>
        <dbReference type="ARBA" id="ARBA00022737"/>
    </source>
</evidence>
<dbReference type="Proteomes" id="UP000226031">
    <property type="component" value="Unassembled WGS sequence"/>
</dbReference>
<dbReference type="InterPro" id="IPR001313">
    <property type="entry name" value="Pumilio_RNA-bd_rpt"/>
</dbReference>
<feature type="compositionally biased region" description="Basic residues" evidence="6">
    <location>
        <begin position="600"/>
        <end position="610"/>
    </location>
</feature>
<feature type="region of interest" description="Disordered" evidence="6">
    <location>
        <begin position="1268"/>
        <end position="1288"/>
    </location>
</feature>
<feature type="compositionally biased region" description="Polar residues" evidence="6">
    <location>
        <begin position="1275"/>
        <end position="1288"/>
    </location>
</feature>
<dbReference type="Pfam" id="PF13540">
    <property type="entry name" value="RCC1_2"/>
    <property type="match status" value="1"/>
</dbReference>
<organism evidence="7 8">
    <name type="scientific">[Emmonsia] crescens</name>
    <dbReference type="NCBI Taxonomy" id="73230"/>
    <lineage>
        <taxon>Eukaryota</taxon>
        <taxon>Fungi</taxon>
        <taxon>Dikarya</taxon>
        <taxon>Ascomycota</taxon>
        <taxon>Pezizomycotina</taxon>
        <taxon>Eurotiomycetes</taxon>
        <taxon>Eurotiomycetidae</taxon>
        <taxon>Onygenales</taxon>
        <taxon>Ajellomycetaceae</taxon>
        <taxon>Emergomyces</taxon>
    </lineage>
</organism>
<evidence type="ECO:0000313" key="7">
    <source>
        <dbReference type="EMBL" id="PGH35513.1"/>
    </source>
</evidence>
<keyword evidence="2" id="KW-0698">rRNA processing</keyword>
<dbReference type="PROSITE" id="PS00626">
    <property type="entry name" value="RCC1_2"/>
    <property type="match status" value="1"/>
</dbReference>
<evidence type="ECO:0000256" key="2">
    <source>
        <dbReference type="ARBA" id="ARBA00022552"/>
    </source>
</evidence>
<evidence type="ECO:0000256" key="5">
    <source>
        <dbReference type="PROSITE-ProRule" id="PRU00235"/>
    </source>
</evidence>
<dbReference type="SMART" id="SM00025">
    <property type="entry name" value="Pumilio"/>
    <property type="match status" value="5"/>
</dbReference>
<dbReference type="STRING" id="73230.A0A2B7ZQP3"/>
<proteinExistence type="predicted"/>
<comment type="function">
    <text evidence="4">RNA-binding nucleolar protein required for pre-rRNA processing. Involved in production of 18S rRNA and assembly of small ribosomal subunit.</text>
</comment>
<dbReference type="GO" id="GO:0006364">
    <property type="term" value="P:rRNA processing"/>
    <property type="evidence" value="ECO:0007669"/>
    <property type="project" value="UniProtKB-KW"/>
</dbReference>
<dbReference type="InterPro" id="IPR053245">
    <property type="entry name" value="MitoProcess-Associated"/>
</dbReference>
<feature type="repeat" description="RCC1" evidence="5">
    <location>
        <begin position="428"/>
        <end position="493"/>
    </location>
</feature>
<feature type="repeat" description="RCC1" evidence="5">
    <location>
        <begin position="346"/>
        <end position="407"/>
    </location>
</feature>
<accession>A0A2B7ZQP3</accession>
<dbReference type="InterPro" id="IPR000408">
    <property type="entry name" value="Reg_chr_condens"/>
</dbReference>
<feature type="region of interest" description="Disordered" evidence="6">
    <location>
        <begin position="15"/>
        <end position="47"/>
    </location>
</feature>
<dbReference type="Gene3D" id="2.130.10.30">
    <property type="entry name" value="Regulator of chromosome condensation 1/beta-lactamase-inhibitor protein II"/>
    <property type="match status" value="2"/>
</dbReference>
<evidence type="ECO:0000313" key="8">
    <source>
        <dbReference type="Proteomes" id="UP000226031"/>
    </source>
</evidence>
<name>A0A2B7ZQP3_9EURO</name>
<keyword evidence="8" id="KW-1185">Reference proteome</keyword>
<dbReference type="Gene3D" id="1.25.10.10">
    <property type="entry name" value="Leucine-rich Repeat Variant"/>
    <property type="match status" value="3"/>
</dbReference>
<feature type="compositionally biased region" description="Basic and acidic residues" evidence="6">
    <location>
        <begin position="611"/>
        <end position="630"/>
    </location>
</feature>
<reference evidence="7 8" key="1">
    <citation type="submission" date="2017-10" db="EMBL/GenBank/DDBJ databases">
        <title>Comparative genomics in systemic dimorphic fungi from Ajellomycetaceae.</title>
        <authorList>
            <person name="Munoz J.F."/>
            <person name="Mcewen J.G."/>
            <person name="Clay O.K."/>
            <person name="Cuomo C.A."/>
        </authorList>
    </citation>
    <scope>NUCLEOTIDE SEQUENCE [LARGE SCALE GENOMIC DNA]</scope>
    <source>
        <strain evidence="7 8">UAMH4076</strain>
    </source>
</reference>
<dbReference type="VEuPathDB" id="FungiDB:EMCG_08269"/>
<feature type="compositionally biased region" description="Pro residues" evidence="6">
    <location>
        <begin position="37"/>
        <end position="47"/>
    </location>
</feature>
<evidence type="ECO:0000256" key="1">
    <source>
        <dbReference type="ARBA" id="ARBA00022517"/>
    </source>
</evidence>
<evidence type="ECO:0000256" key="6">
    <source>
        <dbReference type="SAM" id="MobiDB-lite"/>
    </source>
</evidence>
<dbReference type="SUPFAM" id="SSF50985">
    <property type="entry name" value="RCC1/BLIP-II"/>
    <property type="match status" value="1"/>
</dbReference>
<comment type="caution">
    <text evidence="7">The sequence shown here is derived from an EMBL/GenBank/DDBJ whole genome shotgun (WGS) entry which is preliminary data.</text>
</comment>
<keyword evidence="3" id="KW-0677">Repeat</keyword>
<dbReference type="PANTHER" id="PTHR47563">
    <property type="entry name" value="PROTEIN FMP25, MITOCHONDRIAL"/>
    <property type="match status" value="1"/>
</dbReference>
<dbReference type="GO" id="GO:0005743">
    <property type="term" value="C:mitochondrial inner membrane"/>
    <property type="evidence" value="ECO:0007669"/>
    <property type="project" value="TreeGrafter"/>
</dbReference>
<dbReference type="EMBL" id="PDND01000020">
    <property type="protein sequence ID" value="PGH35513.1"/>
    <property type="molecule type" value="Genomic_DNA"/>
</dbReference>
<dbReference type="GO" id="GO:0003723">
    <property type="term" value="F:RNA binding"/>
    <property type="evidence" value="ECO:0007669"/>
    <property type="project" value="InterPro"/>
</dbReference>
<sequence>MMFVRGSKRLASQRFLAPSKKSRYSAPRLRPYSTAQPPKPPKEPLVPPRIRPYIAVAGLTAAISLGYYYTRDISESQGETSPYLHPELIVQKAKTSKNLSKEENRESLSSQHVQVKRSWERPGLYAWGSNTGLVANPDSNEFVVKTPRRIPYFDGMVLRDVKLDQNFGAAIAENGDLIQWGKGYSRTDCKPIKTLKGKDLVSLCISADRIIALSSGGNVYSLPVSKFDQENGRKPSESSWIPFWHTRAELSYRPLQPQLGLGEKITAIRSGLEHVLLLTNSGRVFSAAVGSEHFPSRGQLGIPGLTWSNRPQGPYDSCHEVSELRGVRITNIATGDYHSLALDKAGRVFVFGDNTSGQLGLDTNVGSPFIDTPQILPLDSLYPADVYEVKASSIAAGGTNSFFTVNAKRILSPMEIPTTVRDLGRVTSDVWSCGKGLFGVLGTGKWTHVQSKPTKVKALSGLFEYSDAAQKIVPIGIRHISVGATHAAAVLSNFTNVSASNDGSQTDTNWGADVFWWGGNEFYQLGTGKRNNIAAPTHIHPPADVVTREGQREESRFQITPRRTVKLDGRKVNLEQRVECGRNVTAVYSGSADFTMPRERQKRGRRAEAKRKRDDEVADPMKSKRQKPSDGDNDPNPSYNQAEIGDDRIPLEGEPASSMDTPFYGLLDPEEQEYFSHASSLLELNQFDTEEEKSIFIERVYEEANGKELKIACSQSCSRLMEKLISASTVSQIKRLFSKFIGHFLNLVQHRFASHCCECLFLRAAPHVTLEMKKKSAKKDDNDDEDSKANLRLENLFLTAISELEGNWGYLLTERFASHTIRVLLLILAGEQLDDPSKASVIASRKKENVDKAKVTRQPDRSVSERRAVPSSFNDALEKMMKNLVTGLDNTYLRALATHPVGNPVLQVLLSVELTHMGKSKAKDPDSVLRRLVPDENLEEGSESAAFIKGLFYDPVGSRLLETIVQYAPGKFFKTFYKALVRERIGSLSRNEIAGHVVVRILERLSKEDLKSSMDLILPEVPPLVERSRLTVIKALIERGVVRDVDLGPLADTLLSSYGTDPVSRINNILKLQHPKEENGDTKLPPKNSSPEQLHGSLLAQAMLKSPGPLSELIQSSLIAVTPDTLITIAKDPVASHVLQDALTLPTSTVQFRRQITSRFSGKMAELALDSSGSHVADALWPATKDLIFVKQRFAEELVTNERTLRDSFVGRAVWRNWSMDVYKRRRGSWISIAKGLEDNAEANPSIAANHRQHPKSNIDLARARFAARADGSKESNASTPKHIPTTS</sequence>
<dbReference type="FunFam" id="2.130.10.30:FF:000027">
    <property type="entry name" value="Protein FMP25, mitochondrial"/>
    <property type="match status" value="1"/>
</dbReference>
<keyword evidence="1" id="KW-0690">Ribosome biogenesis</keyword>